<comment type="caution">
    <text evidence="2">The sequence shown here is derived from an EMBL/GenBank/DDBJ whole genome shotgun (WGS) entry which is preliminary data.</text>
</comment>
<proteinExistence type="predicted"/>
<feature type="domain" description="Reverse transcriptase" evidence="1">
    <location>
        <begin position="1"/>
        <end position="171"/>
    </location>
</feature>
<gene>
    <name evidence="2" type="ORF">INT48_008635</name>
</gene>
<keyword evidence="3" id="KW-1185">Reference proteome</keyword>
<dbReference type="AlphaFoldDB" id="A0A8H7SHY9"/>
<evidence type="ECO:0000313" key="2">
    <source>
        <dbReference type="EMBL" id="KAG2228768.1"/>
    </source>
</evidence>
<dbReference type="SUPFAM" id="SSF56672">
    <property type="entry name" value="DNA/RNA polymerases"/>
    <property type="match status" value="1"/>
</dbReference>
<accession>A0A8H7SHY9</accession>
<name>A0A8H7SHY9_9FUNG</name>
<dbReference type="PANTHER" id="PTHR31635:SF196">
    <property type="entry name" value="REVERSE TRANSCRIPTASE DOMAIN-CONTAINING PROTEIN-RELATED"/>
    <property type="match status" value="1"/>
</dbReference>
<evidence type="ECO:0000313" key="3">
    <source>
        <dbReference type="Proteomes" id="UP000613177"/>
    </source>
</evidence>
<reference evidence="2" key="1">
    <citation type="submission" date="2021-01" db="EMBL/GenBank/DDBJ databases">
        <title>Metabolic potential, ecology and presence of endohyphal bacteria is reflected in genomic diversity of Mucoromycotina.</title>
        <authorList>
            <person name="Muszewska A."/>
            <person name="Okrasinska A."/>
            <person name="Steczkiewicz K."/>
            <person name="Drgas O."/>
            <person name="Orlowska M."/>
            <person name="Perlinska-Lenart U."/>
            <person name="Aleksandrzak-Piekarczyk T."/>
            <person name="Szatraj K."/>
            <person name="Zielenkiewicz U."/>
            <person name="Pilsyk S."/>
            <person name="Malc E."/>
            <person name="Mieczkowski P."/>
            <person name="Kruszewska J.S."/>
            <person name="Biernat P."/>
            <person name="Pawlowska J."/>
        </authorList>
    </citation>
    <scope>NUCLEOTIDE SEQUENCE</scope>
    <source>
        <strain evidence="2">WA0000018081</strain>
    </source>
</reference>
<dbReference type="InterPro" id="IPR000477">
    <property type="entry name" value="RT_dom"/>
</dbReference>
<sequence>MPHLSKIISTQQAGFVPGRCIAEHGATLQTVKMLVTSQNSSSIAPLLDQEKAYDCIHPEYLSAVMIEFGIPASIINSIISLFFSTQIQVNLNGHITNAPFTQLRGLRQRDPLSTLLFNIAFDPFIRSIHQNETFRIFNLQQEAPPSLHLNHLIPPDTIKILAYADDTLVFF</sequence>
<dbReference type="PANTHER" id="PTHR31635">
    <property type="entry name" value="REVERSE TRANSCRIPTASE DOMAIN-CONTAINING PROTEIN-RELATED"/>
    <property type="match status" value="1"/>
</dbReference>
<dbReference type="EMBL" id="JAEPRE010000361">
    <property type="protein sequence ID" value="KAG2228768.1"/>
    <property type="molecule type" value="Genomic_DNA"/>
</dbReference>
<dbReference type="InterPro" id="IPR043502">
    <property type="entry name" value="DNA/RNA_pol_sf"/>
</dbReference>
<organism evidence="2 3">
    <name type="scientific">Thamnidium elegans</name>
    <dbReference type="NCBI Taxonomy" id="101142"/>
    <lineage>
        <taxon>Eukaryota</taxon>
        <taxon>Fungi</taxon>
        <taxon>Fungi incertae sedis</taxon>
        <taxon>Mucoromycota</taxon>
        <taxon>Mucoromycotina</taxon>
        <taxon>Mucoromycetes</taxon>
        <taxon>Mucorales</taxon>
        <taxon>Mucorineae</taxon>
        <taxon>Mucoraceae</taxon>
        <taxon>Thamnidium</taxon>
    </lineage>
</organism>
<dbReference type="Pfam" id="PF00078">
    <property type="entry name" value="RVT_1"/>
    <property type="match status" value="1"/>
</dbReference>
<protein>
    <recommendedName>
        <fullName evidence="1">Reverse transcriptase domain-containing protein</fullName>
    </recommendedName>
</protein>
<dbReference type="Proteomes" id="UP000613177">
    <property type="component" value="Unassembled WGS sequence"/>
</dbReference>
<evidence type="ECO:0000259" key="1">
    <source>
        <dbReference type="PROSITE" id="PS50878"/>
    </source>
</evidence>
<dbReference type="PROSITE" id="PS50878">
    <property type="entry name" value="RT_POL"/>
    <property type="match status" value="1"/>
</dbReference>